<protein>
    <submittedName>
        <fullName evidence="1">DUF6461 domain-containing protein</fullName>
    </submittedName>
</protein>
<comment type="caution">
    <text evidence="1">The sequence shown here is derived from an EMBL/GenBank/DDBJ whole genome shotgun (WGS) entry which is preliminary data.</text>
</comment>
<name>A0ABV9ZTC6_9ACTN</name>
<evidence type="ECO:0000313" key="2">
    <source>
        <dbReference type="Proteomes" id="UP001596222"/>
    </source>
</evidence>
<dbReference type="Pfam" id="PF20062">
    <property type="entry name" value="DUF6461"/>
    <property type="match status" value="1"/>
</dbReference>
<evidence type="ECO:0000313" key="1">
    <source>
        <dbReference type="EMBL" id="MFC5143417.1"/>
    </source>
</evidence>
<dbReference type="InterPro" id="IPR045592">
    <property type="entry name" value="DUF6461"/>
</dbReference>
<proteinExistence type="predicted"/>
<dbReference type="Proteomes" id="UP001596222">
    <property type="component" value="Unassembled WGS sequence"/>
</dbReference>
<keyword evidence="2" id="KW-1185">Reference proteome</keyword>
<accession>A0ABV9ZTC6</accession>
<gene>
    <name evidence="1" type="ORF">ACFPP6_01685</name>
</gene>
<dbReference type="EMBL" id="JBHSKJ010000001">
    <property type="protein sequence ID" value="MFC5143417.1"/>
    <property type="molecule type" value="Genomic_DNA"/>
</dbReference>
<reference evidence="2" key="1">
    <citation type="journal article" date="2019" name="Int. J. Syst. Evol. Microbiol.">
        <title>The Global Catalogue of Microorganisms (GCM) 10K type strain sequencing project: providing services to taxonomists for standard genome sequencing and annotation.</title>
        <authorList>
            <consortium name="The Broad Institute Genomics Platform"/>
            <consortium name="The Broad Institute Genome Sequencing Center for Infectious Disease"/>
            <person name="Wu L."/>
            <person name="Ma J."/>
        </authorList>
    </citation>
    <scope>NUCLEOTIDE SEQUENCE [LARGE SCALE GENOMIC DNA]</scope>
    <source>
        <strain evidence="2">CGMCC 4.1641</strain>
    </source>
</reference>
<sequence>MSEAACVTAVAGADEADVIRCFGGDPAEARACTFADLRGVETGSGLQYIFVSRSGSTVVVWEDNGFEGTREEVLRPLSGLGRAASAFWNVNAHSSLSLAEDGLVQSSLDMLFPDDRGGARPEAWDRYLHGLDFDPPAGSTWAVGMTAVARATGARLDTAWETGPQQIVPIRPVKEAVLHQCDEGSSLLAEPPFDHYMADLGPHHLPHMRQYAFQLALQHTGLDEDPLALSALAGGDGTESGREELRTRLAAAQSADREQAFALMRDEPDDLDEDEPIPAWTLPSHVFHIRSAMWWALEERLAAEDREPDDSLCRPGPESLLTYAMRGPGSSAERYWLLTSLMRAAARG</sequence>
<dbReference type="RefSeq" id="WP_382036200.1">
    <property type="nucleotide sequence ID" value="NZ_JBHSKJ010000001.1"/>
</dbReference>
<organism evidence="1 2">
    <name type="scientific">Streptomyces aureoversilis</name>
    <dbReference type="NCBI Taxonomy" id="67277"/>
    <lineage>
        <taxon>Bacteria</taxon>
        <taxon>Bacillati</taxon>
        <taxon>Actinomycetota</taxon>
        <taxon>Actinomycetes</taxon>
        <taxon>Kitasatosporales</taxon>
        <taxon>Streptomycetaceae</taxon>
        <taxon>Streptomyces</taxon>
    </lineage>
</organism>